<keyword evidence="2" id="KW-0449">Lipoprotein</keyword>
<evidence type="ECO:0000313" key="2">
    <source>
        <dbReference type="EMBL" id="UMB70687.1"/>
    </source>
</evidence>
<evidence type="ECO:0000313" key="3">
    <source>
        <dbReference type="Proteomes" id="UP001055336"/>
    </source>
</evidence>
<dbReference type="InterPro" id="IPR019674">
    <property type="entry name" value="Lipoprotein_LpqN/LpqT-like"/>
</dbReference>
<keyword evidence="3" id="KW-1185">Reference proteome</keyword>
<proteinExistence type="predicted"/>
<dbReference type="Gene3D" id="3.40.1000.10">
    <property type="entry name" value="Mog1/PsbP, alpha/beta/alpha sandwich"/>
    <property type="match status" value="1"/>
</dbReference>
<sequence length="216" mass="22929">MRPLVQIATTLGVCALAVVGCGPKSPDYQSIWSTTPTTTSAAPAEKPVPFSEYLESNGVSGSPVAPDQVTDLTISIPIPAGWQRVNRANIPPTTELIAKADNFPNAMLIVFKLGGEFDAKELVKHGNDDARLAQNFKQLEASNADFHGFPSSMIEGSYNLGDQRLHTINRIVVAHAGGEDADKYLIQLAVTSLADKAVADAVDVEAIIRGFTVAAK</sequence>
<accession>A0ABY3VNB1</accession>
<dbReference type="RefSeq" id="WP_240262449.1">
    <property type="nucleotide sequence ID" value="NZ_CP092488.2"/>
</dbReference>
<name>A0ABY3VNB1_9MYCO</name>
<dbReference type="EMBL" id="CP092488">
    <property type="protein sequence ID" value="UMB70687.1"/>
    <property type="molecule type" value="Genomic_DNA"/>
</dbReference>
<evidence type="ECO:0000256" key="1">
    <source>
        <dbReference type="ARBA" id="ARBA00022729"/>
    </source>
</evidence>
<organism evidence="2 3">
    <name type="scientific">Mycobacterium paraterrae</name>
    <dbReference type="NCBI Taxonomy" id="577492"/>
    <lineage>
        <taxon>Bacteria</taxon>
        <taxon>Bacillati</taxon>
        <taxon>Actinomycetota</taxon>
        <taxon>Actinomycetes</taxon>
        <taxon>Mycobacteriales</taxon>
        <taxon>Mycobacteriaceae</taxon>
        <taxon>Mycobacterium</taxon>
    </lineage>
</organism>
<reference evidence="2" key="1">
    <citation type="submission" date="2022-08" db="EMBL/GenBank/DDBJ databases">
        <title>Whole genome sequencing of non-tuberculosis mycobacteria type-strains.</title>
        <authorList>
            <person name="Igarashi Y."/>
            <person name="Osugi A."/>
            <person name="Mitarai S."/>
        </authorList>
    </citation>
    <scope>NUCLEOTIDE SEQUENCE</scope>
    <source>
        <strain evidence="2">DSM 45127</strain>
    </source>
</reference>
<dbReference type="PROSITE" id="PS51257">
    <property type="entry name" value="PROKAR_LIPOPROTEIN"/>
    <property type="match status" value="1"/>
</dbReference>
<dbReference type="Pfam" id="PF10738">
    <property type="entry name" value="Lpp-LpqN"/>
    <property type="match status" value="1"/>
</dbReference>
<dbReference type="Proteomes" id="UP001055336">
    <property type="component" value="Chromosome"/>
</dbReference>
<protein>
    <submittedName>
        <fullName evidence="2">LpqN/LpqT family lipoprotein</fullName>
    </submittedName>
</protein>
<gene>
    <name evidence="2" type="ORF">MKK62_05090</name>
</gene>
<keyword evidence="1" id="KW-0732">Signal</keyword>